<name>A0A3M4LJT5_PSECI</name>
<protein>
    <submittedName>
        <fullName evidence="2">Glutamine amidotransferase, s I</fullName>
    </submittedName>
</protein>
<dbReference type="AlphaFoldDB" id="A0A3M4LJT5"/>
<keyword evidence="2" id="KW-0808">Transferase</keyword>
<feature type="domain" description="Glutamine amidotransferase" evidence="1">
    <location>
        <begin position="109"/>
        <end position="214"/>
    </location>
</feature>
<evidence type="ECO:0000313" key="2">
    <source>
        <dbReference type="EMBL" id="RMQ41650.1"/>
    </source>
</evidence>
<dbReference type="PANTHER" id="PTHR42695:SF5">
    <property type="entry name" value="GLUTAMINE AMIDOTRANSFERASE YLR126C-RELATED"/>
    <property type="match status" value="1"/>
</dbReference>
<proteinExistence type="predicted"/>
<dbReference type="CDD" id="cd01741">
    <property type="entry name" value="GATase1_1"/>
    <property type="match status" value="1"/>
</dbReference>
<dbReference type="SUPFAM" id="SSF52317">
    <property type="entry name" value="Class I glutamine amidotransferase-like"/>
    <property type="match status" value="1"/>
</dbReference>
<dbReference type="Pfam" id="PF00117">
    <property type="entry name" value="GATase"/>
    <property type="match status" value="1"/>
</dbReference>
<dbReference type="InterPro" id="IPR044992">
    <property type="entry name" value="ChyE-like"/>
</dbReference>
<keyword evidence="2" id="KW-0315">Glutamine amidotransferase</keyword>
<dbReference type="Proteomes" id="UP000277236">
    <property type="component" value="Unassembled WGS sequence"/>
</dbReference>
<dbReference type="GO" id="GO:0005829">
    <property type="term" value="C:cytosol"/>
    <property type="evidence" value="ECO:0007669"/>
    <property type="project" value="TreeGrafter"/>
</dbReference>
<dbReference type="EMBL" id="RBRE01000085">
    <property type="protein sequence ID" value="RMQ41650.1"/>
    <property type="molecule type" value="Genomic_DNA"/>
</dbReference>
<dbReference type="GO" id="GO:0016740">
    <property type="term" value="F:transferase activity"/>
    <property type="evidence" value="ECO:0007669"/>
    <property type="project" value="UniProtKB-KW"/>
</dbReference>
<reference evidence="2 3" key="1">
    <citation type="submission" date="2018-08" db="EMBL/GenBank/DDBJ databases">
        <title>Recombination of ecologically and evolutionarily significant loci maintains genetic cohesion in the Pseudomonas syringae species complex.</title>
        <authorList>
            <person name="Dillon M."/>
            <person name="Thakur S."/>
            <person name="Almeida R.N.D."/>
            <person name="Weir B.S."/>
            <person name="Guttman D.S."/>
        </authorList>
    </citation>
    <scope>NUCLEOTIDE SEQUENCE [LARGE SCALE GENOMIC DNA]</scope>
    <source>
        <strain evidence="2 3">ICMP 3353</strain>
    </source>
</reference>
<gene>
    <name evidence="2" type="ORF">ALQ04_00458</name>
</gene>
<sequence>MIVQFKAGFARALLPFYCFRSFFMPLRICILETDILRPELVEQYQGYGRMFELLFARQPLAVELTVYNVMQGIYPPEDARFDAYLVTGSKADSFGSDPWIQTLKVYLLKLYERGDKLLGICFGHQLLALLLGGRTERATQGWGVGIHHYQLASSAPWMTPAMDKLTLLISHQDQVTALPENATVIASSEFCQYAAYHINHQVLCFQGHPEFIHDFSRTLLDLRQQTLGDQIYRKGLASLNHDHHGATVAEWMTRFVAHKQDSGTL</sequence>
<comment type="caution">
    <text evidence="2">The sequence shown here is derived from an EMBL/GenBank/DDBJ whole genome shotgun (WGS) entry which is preliminary data.</text>
</comment>
<dbReference type="InterPro" id="IPR029062">
    <property type="entry name" value="Class_I_gatase-like"/>
</dbReference>
<dbReference type="Gene3D" id="3.40.50.880">
    <property type="match status" value="1"/>
</dbReference>
<dbReference type="PROSITE" id="PS51273">
    <property type="entry name" value="GATASE_TYPE_1"/>
    <property type="match status" value="1"/>
</dbReference>
<evidence type="ECO:0000259" key="1">
    <source>
        <dbReference type="Pfam" id="PF00117"/>
    </source>
</evidence>
<dbReference type="NCBIfam" id="NF004212">
    <property type="entry name" value="PRK05665.1"/>
    <property type="match status" value="1"/>
</dbReference>
<dbReference type="PANTHER" id="PTHR42695">
    <property type="entry name" value="GLUTAMINE AMIDOTRANSFERASE YLR126C-RELATED"/>
    <property type="match status" value="1"/>
</dbReference>
<accession>A0A3M4LJT5</accession>
<organism evidence="2 3">
    <name type="scientific">Pseudomonas cichorii</name>
    <dbReference type="NCBI Taxonomy" id="36746"/>
    <lineage>
        <taxon>Bacteria</taxon>
        <taxon>Pseudomonadati</taxon>
        <taxon>Pseudomonadota</taxon>
        <taxon>Gammaproteobacteria</taxon>
        <taxon>Pseudomonadales</taxon>
        <taxon>Pseudomonadaceae</taxon>
        <taxon>Pseudomonas</taxon>
    </lineage>
</organism>
<dbReference type="InterPro" id="IPR017926">
    <property type="entry name" value="GATASE"/>
</dbReference>
<evidence type="ECO:0000313" key="3">
    <source>
        <dbReference type="Proteomes" id="UP000277236"/>
    </source>
</evidence>